<dbReference type="GO" id="GO:0018845">
    <property type="term" value="F:2-hydroxychromene-2-carboxylate isomerase activity"/>
    <property type="evidence" value="ECO:0007669"/>
    <property type="project" value="UniProtKB-UniRule"/>
</dbReference>
<dbReference type="PIRSF" id="PIRSF006386">
    <property type="entry name" value="HCCAis_GSTk"/>
    <property type="match status" value="1"/>
</dbReference>
<sequence length="232" mass="26238">MGLKSVLVKASIRRQSVTMKTVDVFWSFRSPYSYLATKRLRALSSKWDVRVRPRPVYPIAIRTPEFFSEIRPQWVPYLVRDIVRLAQYLELPFGPLNPDPVVMNMVTREISPEQPYIGRLTRLGILACEAGDDAGWAFMDEVSTLIWSGGAWTEGTALADAAARAGFDLADLDVRQEAEADRLEAVIAENQTAQDPHHWGVPLMVFEGEAFFGQDRLDVLEWRLGESGIARR</sequence>
<proteinExistence type="inferred from homology"/>
<reference evidence="4 5" key="1">
    <citation type="journal article" date="2018" name="Nat. Biotechnol.">
        <title>A standardized bacterial taxonomy based on genome phylogeny substantially revises the tree of life.</title>
        <authorList>
            <person name="Parks D.H."/>
            <person name="Chuvochina M."/>
            <person name="Waite D.W."/>
            <person name="Rinke C."/>
            <person name="Skarshewski A."/>
            <person name="Chaumeil P.A."/>
            <person name="Hugenholtz P."/>
        </authorList>
    </citation>
    <scope>NUCLEOTIDE SEQUENCE [LARGE SCALE GENOMIC DNA]</scope>
    <source>
        <strain evidence="4">UBA10378</strain>
    </source>
</reference>
<evidence type="ECO:0000256" key="1">
    <source>
        <dbReference type="PIRNR" id="PIRNR006386"/>
    </source>
</evidence>
<protein>
    <recommendedName>
        <fullName evidence="1">2-hydroxychromene-2-carboxylate isomerase</fullName>
        <ecNumber evidence="1">5.99.1.4</ecNumber>
    </recommendedName>
</protein>
<feature type="domain" description="DSBA-like thioredoxin" evidence="3">
    <location>
        <begin position="21"/>
        <end position="224"/>
    </location>
</feature>
<dbReference type="InterPro" id="IPR051924">
    <property type="entry name" value="GST_Kappa/NadH"/>
</dbReference>
<evidence type="ECO:0000256" key="2">
    <source>
        <dbReference type="PIRSR" id="PIRSR006386-1"/>
    </source>
</evidence>
<evidence type="ECO:0000259" key="3">
    <source>
        <dbReference type="Pfam" id="PF01323"/>
    </source>
</evidence>
<feature type="active site" description="Nucleophile" evidence="2">
    <location>
        <position position="30"/>
    </location>
</feature>
<dbReference type="PANTHER" id="PTHR42943">
    <property type="entry name" value="GLUTATHIONE S-TRANSFERASE KAPPA"/>
    <property type="match status" value="1"/>
</dbReference>
<dbReference type="GO" id="GO:0016491">
    <property type="term" value="F:oxidoreductase activity"/>
    <property type="evidence" value="ECO:0007669"/>
    <property type="project" value="InterPro"/>
</dbReference>
<dbReference type="Pfam" id="PF01323">
    <property type="entry name" value="DSBA"/>
    <property type="match status" value="1"/>
</dbReference>
<dbReference type="InterPro" id="IPR001853">
    <property type="entry name" value="DSBA-like_thioredoxin_dom"/>
</dbReference>
<dbReference type="InterPro" id="IPR036249">
    <property type="entry name" value="Thioredoxin-like_sf"/>
</dbReference>
<dbReference type="PANTHER" id="PTHR42943:SF2">
    <property type="entry name" value="GLUTATHIONE S-TRANSFERASE KAPPA 1"/>
    <property type="match status" value="1"/>
</dbReference>
<comment type="catalytic activity">
    <reaction evidence="1">
        <text>2-hydroxychromene-2-carboxylate = (3E)-4-(2-hydroxyphenyl)-2-oxobut-3-enoate</text>
        <dbReference type="Rhea" id="RHEA:27401"/>
        <dbReference type="ChEBI" id="CHEBI:59350"/>
        <dbReference type="ChEBI" id="CHEBI:59353"/>
        <dbReference type="EC" id="5.99.1.4"/>
    </reaction>
</comment>
<dbReference type="Gene3D" id="3.40.30.10">
    <property type="entry name" value="Glutaredoxin"/>
    <property type="match status" value="1"/>
</dbReference>
<dbReference type="EC" id="5.99.1.4" evidence="1"/>
<organism evidence="4 5">
    <name type="scientific">Hyphomonas atlantica</name>
    <dbReference type="NCBI Taxonomy" id="1280948"/>
    <lineage>
        <taxon>Bacteria</taxon>
        <taxon>Pseudomonadati</taxon>
        <taxon>Pseudomonadota</taxon>
        <taxon>Alphaproteobacteria</taxon>
        <taxon>Hyphomonadales</taxon>
        <taxon>Hyphomonadaceae</taxon>
        <taxon>Hyphomonas</taxon>
    </lineage>
</organism>
<dbReference type="AlphaFoldDB" id="A0A356W959"/>
<dbReference type="SUPFAM" id="SSF52833">
    <property type="entry name" value="Thioredoxin-like"/>
    <property type="match status" value="1"/>
</dbReference>
<keyword evidence="1" id="KW-0413">Isomerase</keyword>
<dbReference type="EMBL" id="DOGS01000300">
    <property type="protein sequence ID" value="HBQ50157.1"/>
    <property type="molecule type" value="Genomic_DNA"/>
</dbReference>
<comment type="caution">
    <text evidence="4">The sequence shown here is derived from an EMBL/GenBank/DDBJ whole genome shotgun (WGS) entry which is preliminary data.</text>
</comment>
<dbReference type="Proteomes" id="UP000263957">
    <property type="component" value="Unassembled WGS sequence"/>
</dbReference>
<gene>
    <name evidence="4" type="ORF">DD728_14985</name>
</gene>
<evidence type="ECO:0000313" key="5">
    <source>
        <dbReference type="Proteomes" id="UP000263957"/>
    </source>
</evidence>
<accession>A0A356W959</accession>
<dbReference type="InterPro" id="IPR014440">
    <property type="entry name" value="HCCAis_GSTk"/>
</dbReference>
<evidence type="ECO:0000313" key="4">
    <source>
        <dbReference type="EMBL" id="HBQ50157.1"/>
    </source>
</evidence>
<comment type="similarity">
    <text evidence="1">Belongs to the GST superfamily. NadH family.</text>
</comment>
<name>A0A356W959_9PROT</name>